<organism evidence="2 3">
    <name type="scientific">Fusarium phyllophilum</name>
    <dbReference type="NCBI Taxonomy" id="47803"/>
    <lineage>
        <taxon>Eukaryota</taxon>
        <taxon>Fungi</taxon>
        <taxon>Dikarya</taxon>
        <taxon>Ascomycota</taxon>
        <taxon>Pezizomycotina</taxon>
        <taxon>Sordariomycetes</taxon>
        <taxon>Hypocreomycetidae</taxon>
        <taxon>Hypocreales</taxon>
        <taxon>Nectriaceae</taxon>
        <taxon>Fusarium</taxon>
        <taxon>Fusarium fujikuroi species complex</taxon>
    </lineage>
</organism>
<comment type="caution">
    <text evidence="2">The sequence shown here is derived from an EMBL/GenBank/DDBJ whole genome shotgun (WGS) entry which is preliminary data.</text>
</comment>
<proteinExistence type="predicted"/>
<evidence type="ECO:0000313" key="3">
    <source>
        <dbReference type="Proteomes" id="UP000582016"/>
    </source>
</evidence>
<dbReference type="EMBL" id="JAAOAQ010000083">
    <property type="protein sequence ID" value="KAF5568499.1"/>
    <property type="molecule type" value="Genomic_DNA"/>
</dbReference>
<evidence type="ECO:0000256" key="1">
    <source>
        <dbReference type="SAM" id="MobiDB-lite"/>
    </source>
</evidence>
<dbReference type="OrthoDB" id="1262810at2759"/>
<evidence type="ECO:0000313" key="2">
    <source>
        <dbReference type="EMBL" id="KAF5568499.1"/>
    </source>
</evidence>
<dbReference type="Proteomes" id="UP000582016">
    <property type="component" value="Unassembled WGS sequence"/>
</dbReference>
<feature type="region of interest" description="Disordered" evidence="1">
    <location>
        <begin position="666"/>
        <end position="721"/>
    </location>
</feature>
<protein>
    <submittedName>
        <fullName evidence="2">Uncharacterized protein</fullName>
    </submittedName>
</protein>
<dbReference type="AlphaFoldDB" id="A0A8H5K678"/>
<gene>
    <name evidence="2" type="ORF">FPHYL_2747</name>
</gene>
<name>A0A8H5K678_9HYPO</name>
<accession>A0A8H5K678</accession>
<keyword evidence="3" id="KW-1185">Reference proteome</keyword>
<sequence>MFRPKQPFKGQETIEARLIETHDDGLTVISAQCISFAKDRPDDFMNYLRHAWKQDGPTFRKDEDLLKALQKVEVARPGGETASLVSLYLPVPKLVYLRNRYLLPHESFRLLLAEYEITPGAELESWTALGDDIGLVHDDDGMFYIDLLAALKSENESGAVEFPRRVLELYLRIQAACDMKGEEALKQMTREWFQEDPVLLTEKGWHRSSECYVQAPEHLSNVITGPVLLPPPKSWDVSSFELAALEKFYRETLQVDDGLLDAVLKELDKKPDFHHSEQLYGVLNKIWEKIPMDDLPRLREYFKENHCIILSEDDTERYSLGDCVWAPKLNCPKNAAKSFPELQTLFVGVLGMKKTDIGLVYDEIVNLIYLVTIFGEPNVQKARRLLVALSQDVENYGSYIDKQKILESDIFPVVERNKHVMLRPASADFYIMDREAFQTEFRGKVPVLDIDHTTFWLLQPFFNWAGLRGRYLMSNIASVRTEFVPGSETPPYIHPMRAKGLLRLAVHYRSPRTCTADGRNSLARTLSKIRIHNLKDDGLSTILKIKDFEGSQIKSRFSEVHICENDSGLEIFLANRSAEAATAVQLPLVLARFLMEDPNDDAQSSKLVDGMLPGLISTIFRTNNRNLPSIKTILDEQGIVDVYKLEKSPYIPENGAKELSQLLATKKPVQRSRNHGSRPTQDPKVTEVNGQEDELTQEFGSLSLQGNADTTVTTWGSDSTK</sequence>
<feature type="compositionally biased region" description="Polar residues" evidence="1">
    <location>
        <begin position="698"/>
        <end position="721"/>
    </location>
</feature>
<reference evidence="2 3" key="1">
    <citation type="submission" date="2020-05" db="EMBL/GenBank/DDBJ databases">
        <title>Identification and distribution of gene clusters putatively required for synthesis of sphingolipid metabolism inhibitors in phylogenetically diverse species of the filamentous fungus Fusarium.</title>
        <authorList>
            <person name="Kim H.-S."/>
            <person name="Busman M."/>
            <person name="Brown D.W."/>
            <person name="Divon H."/>
            <person name="Uhlig S."/>
            <person name="Proctor R.H."/>
        </authorList>
    </citation>
    <scope>NUCLEOTIDE SEQUENCE [LARGE SCALE GENOMIC DNA]</scope>
    <source>
        <strain evidence="2 3">NRRL 13617</strain>
    </source>
</reference>